<evidence type="ECO:0000256" key="3">
    <source>
        <dbReference type="ARBA" id="ARBA00013208"/>
    </source>
</evidence>
<keyword evidence="7" id="KW-0472">Membrane</keyword>
<dbReference type="InterPro" id="IPR019757">
    <property type="entry name" value="Pept_S26A_signal_pept_1_Lys-AS"/>
</dbReference>
<evidence type="ECO:0000313" key="10">
    <source>
        <dbReference type="Proteomes" id="UP001149607"/>
    </source>
</evidence>
<dbReference type="Proteomes" id="UP001149607">
    <property type="component" value="Chromosome"/>
</dbReference>
<keyword evidence="5 7" id="KW-0378">Hydrolase</keyword>
<dbReference type="Gene3D" id="2.10.109.10">
    <property type="entry name" value="Umud Fragment, subunit A"/>
    <property type="match status" value="1"/>
</dbReference>
<sequence length="325" mass="36683">MTFWFAAALAAVAAGAVMWFKSGKMRTENGEWNNGLQWAYLLMLVGVFGLLASAMSFTAVLLVFVLFTGAVWLWRRLKVGKNRIDDNHFRDYMASFFPIIALIFVLRSFIAEPFQIPSGSMRPGLVAGDFILVNKFAYGIRTPVVNNVLIDTGKVARGDVMVFNYPESPQVNYIKRVIGLPGDLVEYRNKNLSINGRAVPDSAEGVQSYRENTTQYGTVDIRAEVFGEALGGRRYQVLKMPEQPAFLPQGVRSGFPFRENCEYAEDGTWFSCRVPEGHYFMLGDNRDNSEDSRYWGFVSDKLVVGKAFLIWMNFGDFSRVGKRIE</sequence>
<reference evidence="9" key="1">
    <citation type="submission" date="2024-02" db="EMBL/GenBank/DDBJ databases">
        <title>Neisseria leonii sp. nov.</title>
        <authorList>
            <person name="Boutroux M."/>
            <person name="Favre-Rochex S."/>
            <person name="Gorgette O."/>
            <person name="Touak G."/>
            <person name="Muhle E."/>
            <person name="Chesneau O."/>
            <person name="Clermont D."/>
            <person name="Rahi P."/>
        </authorList>
    </citation>
    <scope>NUCLEOTIDE SEQUENCE</scope>
    <source>
        <strain evidence="9">51.81</strain>
    </source>
</reference>
<feature type="transmembrane region" description="Helical" evidence="7">
    <location>
        <begin position="39"/>
        <end position="72"/>
    </location>
</feature>
<dbReference type="GO" id="GO:0006465">
    <property type="term" value="P:signal peptide processing"/>
    <property type="evidence" value="ECO:0007669"/>
    <property type="project" value="InterPro"/>
</dbReference>
<dbReference type="PROSITE" id="PS00761">
    <property type="entry name" value="SPASE_I_3"/>
    <property type="match status" value="1"/>
</dbReference>
<comment type="subcellular location">
    <subcellularLocation>
        <location evidence="7">Membrane</location>
        <topology evidence="7">Single-pass type II membrane protein</topology>
    </subcellularLocation>
</comment>
<dbReference type="EMBL" id="CP146598">
    <property type="protein sequence ID" value="WWY03384.1"/>
    <property type="molecule type" value="Genomic_DNA"/>
</dbReference>
<dbReference type="InterPro" id="IPR019758">
    <property type="entry name" value="Pept_S26A_signal_pept_1_CS"/>
</dbReference>
<gene>
    <name evidence="9" type="primary">lepB</name>
    <name evidence="9" type="ORF">V9W64_01125</name>
</gene>
<feature type="active site" evidence="6">
    <location>
        <position position="175"/>
    </location>
</feature>
<evidence type="ECO:0000256" key="4">
    <source>
        <dbReference type="ARBA" id="ARBA00019232"/>
    </source>
</evidence>
<keyword evidence="7" id="KW-1133">Transmembrane helix</keyword>
<feature type="transmembrane region" description="Helical" evidence="7">
    <location>
        <begin position="92"/>
        <end position="110"/>
    </location>
</feature>
<dbReference type="EC" id="3.4.21.89" evidence="3 7"/>
<dbReference type="NCBIfam" id="TIGR02227">
    <property type="entry name" value="sigpep_I_bact"/>
    <property type="match status" value="1"/>
</dbReference>
<feature type="active site" evidence="6">
    <location>
        <position position="120"/>
    </location>
</feature>
<evidence type="ECO:0000256" key="6">
    <source>
        <dbReference type="PIRSR" id="PIRSR600223-1"/>
    </source>
</evidence>
<comment type="similarity">
    <text evidence="2 7">Belongs to the peptidase S26 family.</text>
</comment>
<keyword evidence="10" id="KW-1185">Reference proteome</keyword>
<dbReference type="GO" id="GO:0004252">
    <property type="term" value="F:serine-type endopeptidase activity"/>
    <property type="evidence" value="ECO:0007669"/>
    <property type="project" value="InterPro"/>
</dbReference>
<accession>A0AAQ3V0P0</accession>
<dbReference type="GO" id="GO:0016020">
    <property type="term" value="C:membrane"/>
    <property type="evidence" value="ECO:0007669"/>
    <property type="project" value="UniProtKB-SubCell"/>
</dbReference>
<proteinExistence type="inferred from homology"/>
<evidence type="ECO:0000256" key="1">
    <source>
        <dbReference type="ARBA" id="ARBA00000677"/>
    </source>
</evidence>
<dbReference type="PANTHER" id="PTHR43390:SF1">
    <property type="entry name" value="CHLOROPLAST PROCESSING PEPTIDASE"/>
    <property type="match status" value="1"/>
</dbReference>
<protein>
    <recommendedName>
        <fullName evidence="4 7">Signal peptidase I</fullName>
        <ecNumber evidence="3 7">3.4.21.89</ecNumber>
    </recommendedName>
</protein>
<dbReference type="Pfam" id="PF10502">
    <property type="entry name" value="Peptidase_S26"/>
    <property type="match status" value="1"/>
</dbReference>
<dbReference type="PANTHER" id="PTHR43390">
    <property type="entry name" value="SIGNAL PEPTIDASE I"/>
    <property type="match status" value="1"/>
</dbReference>
<dbReference type="InterPro" id="IPR000223">
    <property type="entry name" value="Pept_S26A_signal_pept_1"/>
</dbReference>
<dbReference type="CDD" id="cd06530">
    <property type="entry name" value="S26_SPase_I"/>
    <property type="match status" value="1"/>
</dbReference>
<keyword evidence="7" id="KW-0645">Protease</keyword>
<keyword evidence="7" id="KW-0812">Transmembrane</keyword>
<evidence type="ECO:0000256" key="7">
    <source>
        <dbReference type="RuleBase" id="RU362042"/>
    </source>
</evidence>
<dbReference type="SUPFAM" id="SSF51306">
    <property type="entry name" value="LexA/Signal peptidase"/>
    <property type="match status" value="1"/>
</dbReference>
<feature type="domain" description="Peptidase S26" evidence="8">
    <location>
        <begin position="90"/>
        <end position="312"/>
    </location>
</feature>
<evidence type="ECO:0000259" key="8">
    <source>
        <dbReference type="Pfam" id="PF10502"/>
    </source>
</evidence>
<dbReference type="PROSITE" id="PS00760">
    <property type="entry name" value="SPASE_I_2"/>
    <property type="match status" value="1"/>
</dbReference>
<dbReference type="PRINTS" id="PR00727">
    <property type="entry name" value="LEADERPTASE"/>
</dbReference>
<dbReference type="InterPro" id="IPR036286">
    <property type="entry name" value="LexA/Signal_pep-like_sf"/>
</dbReference>
<comment type="catalytic activity">
    <reaction evidence="1 7">
        <text>Cleavage of hydrophobic, N-terminal signal or leader sequences from secreted and periplasmic proteins.</text>
        <dbReference type="EC" id="3.4.21.89"/>
    </reaction>
</comment>
<dbReference type="InterPro" id="IPR019533">
    <property type="entry name" value="Peptidase_S26"/>
</dbReference>
<name>A0AAQ3V0P0_9NEIS</name>
<dbReference type="AlphaFoldDB" id="A0AAQ3V0P0"/>
<evidence type="ECO:0000256" key="2">
    <source>
        <dbReference type="ARBA" id="ARBA00009370"/>
    </source>
</evidence>
<organism evidence="9 10">
    <name type="scientific">Neisseria leonii</name>
    <dbReference type="NCBI Taxonomy" id="2995413"/>
    <lineage>
        <taxon>Bacteria</taxon>
        <taxon>Pseudomonadati</taxon>
        <taxon>Pseudomonadota</taxon>
        <taxon>Betaproteobacteria</taxon>
        <taxon>Neisseriales</taxon>
        <taxon>Neisseriaceae</taxon>
        <taxon>Neisseria</taxon>
    </lineage>
</organism>
<evidence type="ECO:0000256" key="5">
    <source>
        <dbReference type="ARBA" id="ARBA00022801"/>
    </source>
</evidence>
<dbReference type="GO" id="GO:0009003">
    <property type="term" value="F:signal peptidase activity"/>
    <property type="evidence" value="ECO:0007669"/>
    <property type="project" value="UniProtKB-EC"/>
</dbReference>
<evidence type="ECO:0000313" key="9">
    <source>
        <dbReference type="EMBL" id="WWY03384.1"/>
    </source>
</evidence>
<comment type="caution">
    <text evidence="7">Lacks conserved residue(s) required for the propagation of feature annotation.</text>
</comment>